<dbReference type="EC" id="5.2.1.8" evidence="4"/>
<sequence>MVSGSVGTEGERRMMRDMLKIACQRGISGPRSERRSGTLARVVAPLLLAGALALPVALSPSPAAAQQILVMVQGQPITNFDVSQRIKLDQLTERRSPSQKQALDELIDERLKIFTAQRYGITADDDEINKMFTQMASRGGRTADQLTQALAQSGITATAMKQKMRADYVWNSYVRGRFSSATTVRDSDIFAELQTKGEDITQAQRTTEFTIRQIVLVVSRTAPDSVRGQRLAEANELRRKFTDCDTGVGVARGMREVVVREPVVRTSADMSAPVRKVMSDTPVGQTTPPEVTRAGIEMVAICNRREVVGESAQKKEVRSQLQDKQFDSLSKRLLEEARKSAMIQYR</sequence>
<dbReference type="AlphaFoldDB" id="A0A839Z7T0"/>
<evidence type="ECO:0000313" key="5">
    <source>
        <dbReference type="Proteomes" id="UP000533469"/>
    </source>
</evidence>
<reference evidence="4 5" key="1">
    <citation type="submission" date="2020-08" db="EMBL/GenBank/DDBJ databases">
        <title>Genomic Encyclopedia of Type Strains, Phase IV (KMG-IV): sequencing the most valuable type-strain genomes for metagenomic binning, comparative biology and taxonomic classification.</title>
        <authorList>
            <person name="Goeker M."/>
        </authorList>
    </citation>
    <scope>NUCLEOTIDE SEQUENCE [LARGE SCALE GENOMIC DNA]</scope>
    <source>
        <strain evidence="4 5">DSM 5895</strain>
    </source>
</reference>
<accession>A0A839Z7T0</accession>
<keyword evidence="2" id="KW-0697">Rotamase</keyword>
<feature type="domain" description="SurA N-terminal" evidence="3">
    <location>
        <begin position="99"/>
        <end position="168"/>
    </location>
</feature>
<keyword evidence="1" id="KW-0732">Signal</keyword>
<keyword evidence="4" id="KW-0413">Isomerase</keyword>
<gene>
    <name evidence="4" type="ORF">FHS55_000864</name>
</gene>
<proteinExistence type="predicted"/>
<dbReference type="PANTHER" id="PTHR47637">
    <property type="entry name" value="CHAPERONE SURA"/>
    <property type="match status" value="1"/>
</dbReference>
<dbReference type="SUPFAM" id="SSF109998">
    <property type="entry name" value="Triger factor/SurA peptide-binding domain-like"/>
    <property type="match status" value="1"/>
</dbReference>
<evidence type="ECO:0000259" key="3">
    <source>
        <dbReference type="Pfam" id="PF09312"/>
    </source>
</evidence>
<keyword evidence="5" id="KW-1185">Reference proteome</keyword>
<dbReference type="EMBL" id="JACICD010000001">
    <property type="protein sequence ID" value="MBB3770278.1"/>
    <property type="molecule type" value="Genomic_DNA"/>
</dbReference>
<dbReference type="Pfam" id="PF09312">
    <property type="entry name" value="SurA_N"/>
    <property type="match status" value="1"/>
</dbReference>
<dbReference type="InterPro" id="IPR027304">
    <property type="entry name" value="Trigger_fact/SurA_dom_sf"/>
</dbReference>
<dbReference type="RefSeq" id="WP_246339807.1">
    <property type="nucleotide sequence ID" value="NZ_JACICD010000001.1"/>
</dbReference>
<organism evidence="4 5">
    <name type="scientific">Ancylobacter tetraedralis</name>
    <dbReference type="NCBI Taxonomy" id="217068"/>
    <lineage>
        <taxon>Bacteria</taxon>
        <taxon>Pseudomonadati</taxon>
        <taxon>Pseudomonadota</taxon>
        <taxon>Alphaproteobacteria</taxon>
        <taxon>Hyphomicrobiales</taxon>
        <taxon>Xanthobacteraceae</taxon>
        <taxon>Ancylobacter</taxon>
    </lineage>
</organism>
<evidence type="ECO:0000256" key="2">
    <source>
        <dbReference type="ARBA" id="ARBA00023110"/>
    </source>
</evidence>
<name>A0A839Z7T0_9HYPH</name>
<evidence type="ECO:0000313" key="4">
    <source>
        <dbReference type="EMBL" id="MBB3770278.1"/>
    </source>
</evidence>
<dbReference type="PANTHER" id="PTHR47637:SF1">
    <property type="entry name" value="CHAPERONE SURA"/>
    <property type="match status" value="1"/>
</dbReference>
<dbReference type="Proteomes" id="UP000533469">
    <property type="component" value="Unassembled WGS sequence"/>
</dbReference>
<dbReference type="GO" id="GO:0003755">
    <property type="term" value="F:peptidyl-prolyl cis-trans isomerase activity"/>
    <property type="evidence" value="ECO:0007669"/>
    <property type="project" value="UniProtKB-KW"/>
</dbReference>
<evidence type="ECO:0000256" key="1">
    <source>
        <dbReference type="ARBA" id="ARBA00022729"/>
    </source>
</evidence>
<protein>
    <submittedName>
        <fullName evidence="4">Peptidyl-prolyl cis-trans isomerase SurA</fullName>
        <ecNumber evidence="4">5.2.1.8</ecNumber>
    </submittedName>
</protein>
<dbReference type="InterPro" id="IPR015391">
    <property type="entry name" value="SurA_N"/>
</dbReference>
<comment type="caution">
    <text evidence="4">The sequence shown here is derived from an EMBL/GenBank/DDBJ whole genome shotgun (WGS) entry which is preliminary data.</text>
</comment>
<dbReference type="Gene3D" id="1.10.4030.10">
    <property type="entry name" value="Porin chaperone SurA, peptide-binding domain"/>
    <property type="match status" value="1"/>
</dbReference>
<dbReference type="InterPro" id="IPR050280">
    <property type="entry name" value="OMP_Chaperone_SurA"/>
</dbReference>